<keyword evidence="1 5" id="KW-0963">Cytoplasm</keyword>
<dbReference type="PANTHER" id="PTHR39455:SF1">
    <property type="entry name" value="CELL DIVISION PROTEIN ZAPD"/>
    <property type="match status" value="1"/>
</dbReference>
<organism evidence="6 7">
    <name type="scientific">Parvibium lacunae</name>
    <dbReference type="NCBI Taxonomy" id="1888893"/>
    <lineage>
        <taxon>Bacteria</taxon>
        <taxon>Pseudomonadati</taxon>
        <taxon>Pseudomonadota</taxon>
        <taxon>Betaproteobacteria</taxon>
        <taxon>Burkholderiales</taxon>
        <taxon>Alcaligenaceae</taxon>
        <taxon>Parvibium</taxon>
    </lineage>
</organism>
<dbReference type="PANTHER" id="PTHR39455">
    <property type="entry name" value="CELL DIVISION PROTEIN ZAPD"/>
    <property type="match status" value="1"/>
</dbReference>
<dbReference type="AlphaFoldDB" id="A0A368L249"/>
<dbReference type="InterPro" id="IPR009777">
    <property type="entry name" value="ZapD"/>
</dbReference>
<dbReference type="HAMAP" id="MF_01092">
    <property type="entry name" value="ZapD"/>
    <property type="match status" value="1"/>
</dbReference>
<evidence type="ECO:0000256" key="3">
    <source>
        <dbReference type="ARBA" id="ARBA00023210"/>
    </source>
</evidence>
<evidence type="ECO:0000256" key="4">
    <source>
        <dbReference type="ARBA" id="ARBA00023306"/>
    </source>
</evidence>
<comment type="similarity">
    <text evidence="5">Belongs to the ZapD family.</text>
</comment>
<evidence type="ECO:0000256" key="1">
    <source>
        <dbReference type="ARBA" id="ARBA00022490"/>
    </source>
</evidence>
<comment type="subcellular location">
    <subcellularLocation>
        <location evidence="5">Cytoplasm</location>
    </subcellularLocation>
    <text evidence="5">Localizes to mid-cell in an FtsZ-dependent manner.</text>
</comment>
<dbReference type="InterPro" id="IPR027462">
    <property type="entry name" value="ZapD_C"/>
</dbReference>
<protein>
    <recommendedName>
        <fullName evidence="5">Cell division protein ZapD</fullName>
    </recommendedName>
    <alternativeName>
        <fullName evidence="5">Z ring-associated protein D</fullName>
    </alternativeName>
</protein>
<evidence type="ECO:0000313" key="7">
    <source>
        <dbReference type="Proteomes" id="UP000252357"/>
    </source>
</evidence>
<dbReference type="Gene3D" id="2.60.440.10">
    <property type="entry name" value="YacF-like domains"/>
    <property type="match status" value="1"/>
</dbReference>
<dbReference type="GO" id="GO:0032153">
    <property type="term" value="C:cell division site"/>
    <property type="evidence" value="ECO:0007669"/>
    <property type="project" value="TreeGrafter"/>
</dbReference>
<dbReference type="NCBIfam" id="NF003656">
    <property type="entry name" value="PRK05287.1-4"/>
    <property type="match status" value="1"/>
</dbReference>
<evidence type="ECO:0000256" key="5">
    <source>
        <dbReference type="HAMAP-Rule" id="MF_01092"/>
    </source>
</evidence>
<dbReference type="Gene3D" id="1.10.3900.10">
    <property type="entry name" value="YacF-like"/>
    <property type="match status" value="1"/>
</dbReference>
<dbReference type="Proteomes" id="UP000252357">
    <property type="component" value="Unassembled WGS sequence"/>
</dbReference>
<reference evidence="6 7" key="1">
    <citation type="journal article" date="2018" name="Int. J. Syst. Evol. Microbiol.">
        <title>Parvibium lacunae gen. nov., sp. nov., a new member of the family Alcaligenaceae isolated from a freshwater pond.</title>
        <authorList>
            <person name="Chen W.M."/>
            <person name="Xie P.B."/>
            <person name="Hsu M.Y."/>
            <person name="Sheu S.Y."/>
        </authorList>
    </citation>
    <scope>NUCLEOTIDE SEQUENCE [LARGE SCALE GENOMIC DNA]</scope>
    <source>
        <strain evidence="6 7">KMB9</strain>
    </source>
</reference>
<keyword evidence="3 5" id="KW-0717">Septation</keyword>
<dbReference type="EMBL" id="QPGB01000003">
    <property type="protein sequence ID" value="RCS57617.1"/>
    <property type="molecule type" value="Genomic_DNA"/>
</dbReference>
<comment type="caution">
    <text evidence="6">The sequence shown here is derived from an EMBL/GenBank/DDBJ whole genome shotgun (WGS) entry which is preliminary data.</text>
</comment>
<evidence type="ECO:0000256" key="2">
    <source>
        <dbReference type="ARBA" id="ARBA00022618"/>
    </source>
</evidence>
<keyword evidence="7" id="KW-1185">Reference proteome</keyword>
<comment type="subunit">
    <text evidence="5">Interacts with FtsZ.</text>
</comment>
<keyword evidence="2 5" id="KW-0132">Cell division</keyword>
<keyword evidence="4 5" id="KW-0131">Cell cycle</keyword>
<dbReference type="RefSeq" id="WP_114403099.1">
    <property type="nucleotide sequence ID" value="NZ_QPGB01000003.1"/>
</dbReference>
<dbReference type="GO" id="GO:0000917">
    <property type="term" value="P:division septum assembly"/>
    <property type="evidence" value="ECO:0007669"/>
    <property type="project" value="UniProtKB-KW"/>
</dbReference>
<proteinExistence type="inferred from homology"/>
<gene>
    <name evidence="5" type="primary">zapD</name>
    <name evidence="6" type="ORF">DU000_08850</name>
</gene>
<accession>A0A368L249</accession>
<dbReference type="GO" id="GO:0005737">
    <property type="term" value="C:cytoplasm"/>
    <property type="evidence" value="ECO:0007669"/>
    <property type="project" value="UniProtKB-SubCell"/>
</dbReference>
<comment type="function">
    <text evidence="5">Cell division factor that enhances FtsZ-ring assembly. Directly interacts with FtsZ and promotes bundling of FtsZ protofilaments, with a reduction in FtsZ GTPase activity.</text>
</comment>
<dbReference type="GO" id="GO:0043093">
    <property type="term" value="P:FtsZ-dependent cytokinesis"/>
    <property type="evidence" value="ECO:0007669"/>
    <property type="project" value="UniProtKB-UniRule"/>
</dbReference>
<evidence type="ECO:0000313" key="6">
    <source>
        <dbReference type="EMBL" id="RCS57617.1"/>
    </source>
</evidence>
<dbReference type="InterPro" id="IPR036268">
    <property type="entry name" value="ZapD_sf"/>
</dbReference>
<dbReference type="SUPFAM" id="SSF160950">
    <property type="entry name" value="YacF-like"/>
    <property type="match status" value="1"/>
</dbReference>
<dbReference type="Pfam" id="PF07072">
    <property type="entry name" value="ZapD"/>
    <property type="match status" value="1"/>
</dbReference>
<dbReference type="OrthoDB" id="5294622at2"/>
<sequence>MLYEYPFNERVRTLLRLEDLWDKFSFFLAQENALQHHTALVTLFEMLDIVGRADLKSDLLQELERQRQVLAAFRNNPQIEERVLEEILTNIEQAAQGLSQSQGKTGQYLRDNEWLMSVRSRTIIPGGACEFDLPSYHAWLQQSHDIRRQDIERWVGPMQPLFDSIQIVLRLLRESGHRSHQIAQQGSFQQMLGGKQYQMMQVRIADPRFIPEMSANKYMLWVRFTTQDGDLKPKPAEQDVPFDLTLCNF</sequence>
<name>A0A368L249_9BURK</name>